<keyword evidence="1" id="KW-0539">Nucleus</keyword>
<dbReference type="InterPro" id="IPR057776">
    <property type="entry name" value="UTP23_sensor"/>
</dbReference>
<protein>
    <recommendedName>
        <fullName evidence="3">UTP23 sensor motif region domain-containing protein</fullName>
    </recommendedName>
</protein>
<feature type="compositionally biased region" description="Basic and acidic residues" evidence="2">
    <location>
        <begin position="218"/>
        <end position="256"/>
    </location>
</feature>
<reference evidence="4" key="1">
    <citation type="submission" date="2023-08" db="EMBL/GenBank/DDBJ databases">
        <title>Black Yeasts Isolated from many extreme environments.</title>
        <authorList>
            <person name="Coleine C."/>
            <person name="Stajich J.E."/>
            <person name="Selbmann L."/>
        </authorList>
    </citation>
    <scope>NUCLEOTIDE SEQUENCE</scope>
    <source>
        <strain evidence="4">CCFEE 5810</strain>
    </source>
</reference>
<sequence>MRAKRSKQYRKLMQQYSQSFAFRPPYQILLDAAIIQLAHHQKLKLGDLLQGTLHGEIKPMITQCCIRHLYTAETDGSERGRREKEEWIETAKAAERRRCGHHELVEPLSAAECIMNVVDPKGSGSNKNRRPASAGAKRKRDDDEPESDEAGDGNRKRVGGEEGAEVPERVKLMQAAEEEAGVNEPAVKKRKIKGPKGPNPMSVKKSKPSATLKLSGEGLKRDGEGKKSVGRRVEDERSVVRKAGKSDPRAGEKAVDPETAVVDALGGEGMEGGGKKRKRKRKAKEGGAVGEVAVEAVGEV</sequence>
<dbReference type="Pfam" id="PF04900">
    <property type="entry name" value="Fcf1"/>
    <property type="match status" value="1"/>
</dbReference>
<evidence type="ECO:0000313" key="4">
    <source>
        <dbReference type="EMBL" id="KAK5698269.1"/>
    </source>
</evidence>
<dbReference type="EMBL" id="JAVRQU010000010">
    <property type="protein sequence ID" value="KAK5698269.1"/>
    <property type="molecule type" value="Genomic_DNA"/>
</dbReference>
<organism evidence="4 5">
    <name type="scientific">Elasticomyces elasticus</name>
    <dbReference type="NCBI Taxonomy" id="574655"/>
    <lineage>
        <taxon>Eukaryota</taxon>
        <taxon>Fungi</taxon>
        <taxon>Dikarya</taxon>
        <taxon>Ascomycota</taxon>
        <taxon>Pezizomycotina</taxon>
        <taxon>Dothideomycetes</taxon>
        <taxon>Dothideomycetidae</taxon>
        <taxon>Mycosphaerellales</taxon>
        <taxon>Teratosphaeriaceae</taxon>
        <taxon>Elasticomyces</taxon>
    </lineage>
</organism>
<dbReference type="InterPro" id="IPR006984">
    <property type="entry name" value="Fcf1/UTP23"/>
</dbReference>
<name>A0AAN7ZTP7_9PEZI</name>
<dbReference type="Pfam" id="PF24779">
    <property type="entry name" value="UTP23_sensor"/>
    <property type="match status" value="1"/>
</dbReference>
<evidence type="ECO:0000259" key="3">
    <source>
        <dbReference type="Pfam" id="PF24779"/>
    </source>
</evidence>
<feature type="region of interest" description="Disordered" evidence="2">
    <location>
        <begin position="118"/>
        <end position="289"/>
    </location>
</feature>
<proteinExistence type="predicted"/>
<feature type="compositionally biased region" description="Basic and acidic residues" evidence="2">
    <location>
        <begin position="152"/>
        <end position="171"/>
    </location>
</feature>
<feature type="domain" description="UTP23 sensor motif region" evidence="3">
    <location>
        <begin position="189"/>
        <end position="207"/>
    </location>
</feature>
<evidence type="ECO:0000313" key="5">
    <source>
        <dbReference type="Proteomes" id="UP001310594"/>
    </source>
</evidence>
<dbReference type="PANTHER" id="PTHR12416">
    <property type="entry name" value="RRNA-PROCESSING PROTEIN UTP23 HOMOLOG"/>
    <property type="match status" value="1"/>
</dbReference>
<dbReference type="Gene3D" id="3.40.50.1010">
    <property type="entry name" value="5'-nuclease"/>
    <property type="match status" value="1"/>
</dbReference>
<evidence type="ECO:0000256" key="1">
    <source>
        <dbReference type="ARBA" id="ARBA00023242"/>
    </source>
</evidence>
<comment type="caution">
    <text evidence="4">The sequence shown here is derived from an EMBL/GenBank/DDBJ whole genome shotgun (WGS) entry which is preliminary data.</text>
</comment>
<dbReference type="GO" id="GO:0032040">
    <property type="term" value="C:small-subunit processome"/>
    <property type="evidence" value="ECO:0007669"/>
    <property type="project" value="InterPro"/>
</dbReference>
<evidence type="ECO:0000256" key="2">
    <source>
        <dbReference type="SAM" id="MobiDB-lite"/>
    </source>
</evidence>
<gene>
    <name evidence="4" type="ORF">LTR97_007230</name>
</gene>
<accession>A0AAN7ZTP7</accession>
<dbReference type="AlphaFoldDB" id="A0AAN7ZTP7"/>
<dbReference type="Proteomes" id="UP001310594">
    <property type="component" value="Unassembled WGS sequence"/>
</dbReference>